<evidence type="ECO:0000259" key="7">
    <source>
        <dbReference type="PROSITE" id="PS51007"/>
    </source>
</evidence>
<evidence type="ECO:0000313" key="9">
    <source>
        <dbReference type="Proteomes" id="UP000076079"/>
    </source>
</evidence>
<dbReference type="InterPro" id="IPR011042">
    <property type="entry name" value="6-blade_b-propeller_TolB-like"/>
</dbReference>
<dbReference type="Pfam" id="PF13646">
    <property type="entry name" value="HEAT_2"/>
    <property type="match status" value="1"/>
</dbReference>
<feature type="region of interest" description="Disordered" evidence="5">
    <location>
        <begin position="835"/>
        <end position="855"/>
    </location>
</feature>
<accession>A0A143PJ47</accession>
<evidence type="ECO:0000256" key="2">
    <source>
        <dbReference type="ARBA" id="ARBA00022723"/>
    </source>
</evidence>
<dbReference type="STRING" id="1855912.LuPra_01467"/>
<dbReference type="GO" id="GO:0020037">
    <property type="term" value="F:heme binding"/>
    <property type="evidence" value="ECO:0007669"/>
    <property type="project" value="InterPro"/>
</dbReference>
<dbReference type="Gene3D" id="2.120.10.30">
    <property type="entry name" value="TolB, C-terminal domain"/>
    <property type="match status" value="1"/>
</dbReference>
<dbReference type="EMBL" id="CP015136">
    <property type="protein sequence ID" value="AMY08273.1"/>
    <property type="molecule type" value="Genomic_DNA"/>
</dbReference>
<keyword evidence="3 4" id="KW-0408">Iron</keyword>
<reference evidence="9" key="2">
    <citation type="submission" date="2016-04" db="EMBL/GenBank/DDBJ databases">
        <title>First Complete Genome Sequence of a Subdivision 6 Acidobacterium.</title>
        <authorList>
            <person name="Huang S."/>
            <person name="Vieira S."/>
            <person name="Bunk B."/>
            <person name="Riedel T."/>
            <person name="Sproeer C."/>
            <person name="Overmann J."/>
        </authorList>
    </citation>
    <scope>NUCLEOTIDE SEQUENCE [LARGE SCALE GENOMIC DNA]</scope>
    <source>
        <strain evidence="9">DSM 100886 HEG_-6_39</strain>
    </source>
</reference>
<feature type="domain" description="Cytochrome c" evidence="7">
    <location>
        <begin position="1054"/>
        <end position="1191"/>
    </location>
</feature>
<keyword evidence="1 4" id="KW-0349">Heme</keyword>
<dbReference type="SUPFAM" id="SSF46626">
    <property type="entry name" value="Cytochrome c"/>
    <property type="match status" value="1"/>
</dbReference>
<dbReference type="InterPro" id="IPR016024">
    <property type="entry name" value="ARM-type_fold"/>
</dbReference>
<keyword evidence="9" id="KW-1185">Reference proteome</keyword>
<dbReference type="Gene3D" id="1.25.10.10">
    <property type="entry name" value="Leucine-rich Repeat Variant"/>
    <property type="match status" value="3"/>
</dbReference>
<dbReference type="RefSeq" id="WP_162271320.1">
    <property type="nucleotide sequence ID" value="NZ_CP015136.1"/>
</dbReference>
<evidence type="ECO:0000256" key="5">
    <source>
        <dbReference type="SAM" id="MobiDB-lite"/>
    </source>
</evidence>
<dbReference type="InterPro" id="IPR011989">
    <property type="entry name" value="ARM-like"/>
</dbReference>
<dbReference type="InterPro" id="IPR036909">
    <property type="entry name" value="Cyt_c-like_dom_sf"/>
</dbReference>
<feature type="chain" id="PRO_5007511517" evidence="6">
    <location>
        <begin position="26"/>
        <end position="1191"/>
    </location>
</feature>
<evidence type="ECO:0000256" key="1">
    <source>
        <dbReference type="ARBA" id="ARBA00022617"/>
    </source>
</evidence>
<dbReference type="AlphaFoldDB" id="A0A143PJ47"/>
<evidence type="ECO:0000313" key="8">
    <source>
        <dbReference type="EMBL" id="AMY08273.1"/>
    </source>
</evidence>
<dbReference type="InterPro" id="IPR004155">
    <property type="entry name" value="PBS_lyase_HEAT"/>
</dbReference>
<dbReference type="PROSITE" id="PS51007">
    <property type="entry name" value="CYTC"/>
    <property type="match status" value="1"/>
</dbReference>
<evidence type="ECO:0000256" key="3">
    <source>
        <dbReference type="ARBA" id="ARBA00023004"/>
    </source>
</evidence>
<dbReference type="SUPFAM" id="SSF50952">
    <property type="entry name" value="Soluble quinoprotein glucose dehydrogenase"/>
    <property type="match status" value="1"/>
</dbReference>
<name>A0A143PJ47_LUTPR</name>
<keyword evidence="2 4" id="KW-0479">Metal-binding</keyword>
<protein>
    <submittedName>
        <fullName evidence="8">Putative membrane-bound dehydrogenase domain protein</fullName>
    </submittedName>
</protein>
<dbReference type="Proteomes" id="UP000076079">
    <property type="component" value="Chromosome"/>
</dbReference>
<gene>
    <name evidence="8" type="ORF">LuPra_01467</name>
</gene>
<dbReference type="Gene3D" id="1.10.760.10">
    <property type="entry name" value="Cytochrome c-like domain"/>
    <property type="match status" value="1"/>
</dbReference>
<dbReference type="KEGG" id="abac:LuPra_01467"/>
<dbReference type="PATRIC" id="fig|1813736.3.peg.1520"/>
<dbReference type="PANTHER" id="PTHR33546">
    <property type="entry name" value="LARGE, MULTIFUNCTIONAL SECRETED PROTEIN-RELATED"/>
    <property type="match status" value="1"/>
</dbReference>
<dbReference type="InterPro" id="IPR013427">
    <property type="entry name" value="Haem-bd_dom_put"/>
</dbReference>
<dbReference type="GO" id="GO:0009055">
    <property type="term" value="F:electron transfer activity"/>
    <property type="evidence" value="ECO:0007669"/>
    <property type="project" value="InterPro"/>
</dbReference>
<dbReference type="Pfam" id="PF23500">
    <property type="entry name" value="DUF7133"/>
    <property type="match status" value="1"/>
</dbReference>
<dbReference type="GO" id="GO:0046872">
    <property type="term" value="F:metal ion binding"/>
    <property type="evidence" value="ECO:0007669"/>
    <property type="project" value="UniProtKB-KW"/>
</dbReference>
<proteinExistence type="predicted"/>
<dbReference type="NCBIfam" id="TIGR02603">
    <property type="entry name" value="CxxCH_TIGR02603"/>
    <property type="match status" value="1"/>
</dbReference>
<feature type="signal peptide" evidence="6">
    <location>
        <begin position="1"/>
        <end position="25"/>
    </location>
</feature>
<dbReference type="SUPFAM" id="SSF48371">
    <property type="entry name" value="ARM repeat"/>
    <property type="match status" value="1"/>
</dbReference>
<dbReference type="Pfam" id="PF00034">
    <property type="entry name" value="Cytochrom_C"/>
    <property type="match status" value="1"/>
</dbReference>
<evidence type="ECO:0000256" key="6">
    <source>
        <dbReference type="SAM" id="SignalP"/>
    </source>
</evidence>
<dbReference type="InterPro" id="IPR055557">
    <property type="entry name" value="DUF7133"/>
</dbReference>
<sequence length="1191" mass="127467" precursor="true">MGSRWPSFAALIGLSLASSVLLRGAQPPSAPPATPGETTRLDKAAVTRLATDARAKLSVELPEGVELSLWASEELLVDPVAIDLEPDGTLYVTSTSRNNMPLDIRQHQDWMATVHTLKSMQDLRAFYRKVMAPANSDKNAWIADLNKDGSRDIKDMEEYKERIYRIRDTDGDGRADESRLVFEGFNEDPAFDILGGILLQDGSVIAGVPPGVYRLRDSDGDGVLDQRTTIGEGFNTHPAFGGHGVSGVTLGPDGRLYWEVGDIGLHLVDKAGKTWSVPNQGAVMRSELDGSGFEVFSTGTRNLQEFSFDDRGNLISVDNDGDHPGEKERLVYLPYGSDSGWRSNWQYGKYTDAKNNRYNVWMRESYFKPRPENQAAHILAPIENWYAGPSGMVYNPGTALSDAWKDYFFVSSFPGAAPNARVYGFTLSPDGAGFKKKDEKVLTKGVLVVGMKIGPDGALYLTDWITGWDSKNNGRLWKLDTPAAAGSAIRKEVQDLLRADFAQRPAGDVAALLRHVDMRVRQKAQFDLVRRGDVQALLLAARDRADLHARLHGLWGVAQLSRKQSAQAAELVAFLTDADAEIRAQAARLIGDVRYAAAADRVVPLLKDAEPRARFFAAEALGRLAYRPAGAAIVEMLAANDGRDQWLQHTGAGALAAIGDTAALEALASHASKSVRSAAVVALRRLHHGGVARFLADADEGVATDAARAINDDGGIPGAIAQLAARLGTAKVTNEPLVRRAINANVRLGTPEAVARLEQLARDTATPSELRTEAISALGVWHQPSPMDRVDGFYHTQVTVAAGPSLAARRESADGSRAAADARAAEPRVVLAAAGQAAANKPAPKAPASPTRDAAAARAAIERLVDETKGQDKADVEVKVALAEAAGRLEARAVAPVLEAQLKSDPSVLVRTASLRGLQEMKAGDMGALMETALADKDPVVRRAALALLPGLPISAAAKVQHLGAIVKTGGVAEQQGALEALGTLKSPESRKLLSTYLDDLDAGTMAPVLQIDLVDAVQADGSAPLQKRLDAYQRKQQADALIKAFRAGSIAGGDARKGQQVLMQNPLAECARCHAIRGRGADVGPDLSKIGATLTRDQLFEALVEPNKRIAPGFGTVGITLKNGDRVDGTLKEETDTEVVVLAGIPVTQRQLKKADIAERTDPVSAMPPLGLVLKPREVRDLIEFLSGLR</sequence>
<dbReference type="SMART" id="SM00567">
    <property type="entry name" value="EZ_HEAT"/>
    <property type="match status" value="6"/>
</dbReference>
<organism evidence="8 9">
    <name type="scientific">Luteitalea pratensis</name>
    <dbReference type="NCBI Taxonomy" id="1855912"/>
    <lineage>
        <taxon>Bacteria</taxon>
        <taxon>Pseudomonadati</taxon>
        <taxon>Acidobacteriota</taxon>
        <taxon>Vicinamibacteria</taxon>
        <taxon>Vicinamibacterales</taxon>
        <taxon>Vicinamibacteraceae</taxon>
        <taxon>Luteitalea</taxon>
    </lineage>
</organism>
<dbReference type="InterPro" id="IPR009056">
    <property type="entry name" value="Cyt_c-like_dom"/>
</dbReference>
<dbReference type="PANTHER" id="PTHR33546:SF1">
    <property type="entry name" value="LARGE, MULTIFUNCTIONAL SECRETED PROTEIN"/>
    <property type="match status" value="1"/>
</dbReference>
<evidence type="ECO:0000256" key="4">
    <source>
        <dbReference type="PROSITE-ProRule" id="PRU00433"/>
    </source>
</evidence>
<keyword evidence="6" id="KW-0732">Signal</keyword>
<reference evidence="8 9" key="1">
    <citation type="journal article" date="2016" name="Genome Announc.">
        <title>First Complete Genome Sequence of a Subdivision 6 Acidobacterium Strain.</title>
        <authorList>
            <person name="Huang S."/>
            <person name="Vieira S."/>
            <person name="Bunk B."/>
            <person name="Riedel T."/>
            <person name="Sproer C."/>
            <person name="Overmann J."/>
        </authorList>
    </citation>
    <scope>NUCLEOTIDE SEQUENCE [LARGE SCALE GENOMIC DNA]</scope>
    <source>
        <strain evidence="9">DSM 100886 HEG_-6_39</strain>
    </source>
</reference>
<dbReference type="InterPro" id="IPR011041">
    <property type="entry name" value="Quinoprot_gluc/sorb_DH_b-prop"/>
</dbReference>